<feature type="domain" description="Rhabdovirus nucleocapsid" evidence="12">
    <location>
        <begin position="30"/>
        <end position="407"/>
    </location>
</feature>
<dbReference type="Pfam" id="PF00945">
    <property type="entry name" value="Rhabdo_ncap"/>
    <property type="match status" value="1"/>
</dbReference>
<reference evidence="13" key="1">
    <citation type="journal article" date="2021" name="J. Invertebr. Pathol.">
        <title>Tephritid fruit flies have a large diversity of co-occurring RNA viruses.</title>
        <authorList>
            <person name="Sharpe S.R."/>
            <person name="Morrow J.L."/>
            <person name="Brettell L.E."/>
            <person name="Shearman D.C."/>
            <person name="Gilchrist S."/>
            <person name="Cook J.M."/>
            <person name="Riegler M."/>
        </authorList>
    </citation>
    <scope>NUCLEOTIDE SEQUENCE</scope>
    <source>
        <strain evidence="13">D</strain>
    </source>
</reference>
<dbReference type="GO" id="GO:0003723">
    <property type="term" value="F:RNA binding"/>
    <property type="evidence" value="ECO:0007669"/>
    <property type="project" value="UniProtKB-KW"/>
</dbReference>
<dbReference type="InterPro" id="IPR023330">
    <property type="entry name" value="Rhabdovirus_ncapsid_N"/>
</dbReference>
<comment type="subcellular location">
    <subcellularLocation>
        <location evidence="1">Host cytoplasm</location>
    </subcellularLocation>
    <subcellularLocation>
        <location evidence="2">Virion</location>
    </subcellularLocation>
</comment>
<dbReference type="SUPFAM" id="SSF140809">
    <property type="entry name" value="Rhabdovirus nucleoprotein-like"/>
    <property type="match status" value="1"/>
</dbReference>
<sequence length="441" mass="50279">MSSNLEINLYSLTMSSEETYTLIDDSAVKITGKQIACEKKVEYPSAYFASISDKPFVHIYYRDTTLDVLRASIMEHMSPGSIEITQAIAYLYKLYSARKEKNVEEWNSYNIKIADANTDIDPFVMLKVNLHPEKPVDPSTGSTARDSKIDLWLPYVLTSVFRTSRVVHETYRTLLIENITKQAVGLSEEIGVSLESMATSYASWTNNPDYCKLMAALDMFYYRFPKSIYSNIRVGTITARYRECAALTNYQHLTKVVGSPTMGGLFEWVFNVAIKNDILRIFHGDEELDKEFSYFPYQVDFNLVQKSAYSASVNSALYVWGSIVCVLNKDLQSLNSRLLRFDSITDVVWNAKLLGYVKSNRVNTKVFFKKENTANPQIVSAPILTTTGDMPTGSNPIAWFNYMKGRNYVFPQECLDFFQSVKESIIEPREGTIGHYIKNTF</sequence>
<keyword evidence="5" id="KW-0167">Capsid protein</keyword>
<dbReference type="InterPro" id="IPR035961">
    <property type="entry name" value="Rhabdovirus_nucleoprotein-like"/>
</dbReference>
<evidence type="ECO:0000256" key="1">
    <source>
        <dbReference type="ARBA" id="ARBA00004192"/>
    </source>
</evidence>
<keyword evidence="8 13" id="KW-0543">Viral nucleoprotein</keyword>
<evidence type="ECO:0000256" key="2">
    <source>
        <dbReference type="ARBA" id="ARBA00004328"/>
    </source>
</evidence>
<dbReference type="GO" id="GO:0030430">
    <property type="term" value="C:host cell cytoplasm"/>
    <property type="evidence" value="ECO:0007669"/>
    <property type="project" value="UniProtKB-SubCell"/>
</dbReference>
<proteinExistence type="predicted"/>
<dbReference type="Gene3D" id="1.10.3610.10">
    <property type="entry name" value="Nucleoprotein"/>
    <property type="match status" value="1"/>
</dbReference>
<evidence type="ECO:0000259" key="12">
    <source>
        <dbReference type="Pfam" id="PF00945"/>
    </source>
</evidence>
<name>A0A8A6RNG0_9RHAB</name>
<keyword evidence="7" id="KW-0694">RNA-binding</keyword>
<keyword evidence="10" id="KW-0687">Ribonucleoprotein</keyword>
<evidence type="ECO:0000256" key="5">
    <source>
        <dbReference type="ARBA" id="ARBA00022561"/>
    </source>
</evidence>
<accession>A0A8A6RNG0</accession>
<dbReference type="GO" id="GO:1990904">
    <property type="term" value="C:ribonucleoprotein complex"/>
    <property type="evidence" value="ECO:0007669"/>
    <property type="project" value="UniProtKB-KW"/>
</dbReference>
<organism evidence="13">
    <name type="scientific">Bactrocera tryoni rhabdovirus 1</name>
    <dbReference type="NCBI Taxonomy" id="2795014"/>
    <lineage>
        <taxon>Viruses</taxon>
        <taxon>Riboviria</taxon>
        <taxon>Orthornavirae</taxon>
        <taxon>Negarnaviricota</taxon>
        <taxon>Haploviricotina</taxon>
        <taxon>Monjiviricetes</taxon>
        <taxon>Mononegavirales</taxon>
        <taxon>Rhabdoviridae</taxon>
    </lineage>
</organism>
<evidence type="ECO:0000256" key="9">
    <source>
        <dbReference type="ARBA" id="ARBA00023200"/>
    </source>
</evidence>
<dbReference type="EMBL" id="MW208811">
    <property type="protein sequence ID" value="QTJ62260.1"/>
    <property type="molecule type" value="Viral_cRNA"/>
</dbReference>
<dbReference type="GO" id="GO:0019029">
    <property type="term" value="C:helical viral capsid"/>
    <property type="evidence" value="ECO:0007669"/>
    <property type="project" value="UniProtKB-KW"/>
</dbReference>
<evidence type="ECO:0000256" key="4">
    <source>
        <dbReference type="ARBA" id="ARBA00022497"/>
    </source>
</evidence>
<evidence type="ECO:0000313" key="13">
    <source>
        <dbReference type="EMBL" id="QTJ62260.1"/>
    </source>
</evidence>
<evidence type="ECO:0000256" key="7">
    <source>
        <dbReference type="ARBA" id="ARBA00022884"/>
    </source>
</evidence>
<keyword evidence="9" id="KW-1035">Host cytoplasm</keyword>
<dbReference type="Gene3D" id="1.10.3570.10">
    <property type="entry name" value="Rhabdovirus nucleocapsid protein like domain"/>
    <property type="match status" value="1"/>
</dbReference>
<keyword evidence="6" id="KW-0946">Virion</keyword>
<evidence type="ECO:0000256" key="8">
    <source>
        <dbReference type="ARBA" id="ARBA00023086"/>
    </source>
</evidence>
<dbReference type="GO" id="GO:0019013">
    <property type="term" value="C:viral nucleocapsid"/>
    <property type="evidence" value="ECO:0007669"/>
    <property type="project" value="UniProtKB-KW"/>
</dbReference>
<evidence type="ECO:0000256" key="3">
    <source>
        <dbReference type="ARBA" id="ARBA00014389"/>
    </source>
</evidence>
<keyword evidence="4" id="KW-1139">Helical capsid protein</keyword>
<evidence type="ECO:0000256" key="6">
    <source>
        <dbReference type="ARBA" id="ARBA00022844"/>
    </source>
</evidence>
<dbReference type="InterPro" id="IPR000448">
    <property type="entry name" value="Rhabdo_ncapsid"/>
</dbReference>
<evidence type="ECO:0000256" key="10">
    <source>
        <dbReference type="ARBA" id="ARBA00023274"/>
    </source>
</evidence>
<protein>
    <recommendedName>
        <fullName evidence="3">Nucleoprotein</fullName>
    </recommendedName>
    <alternativeName>
        <fullName evidence="11">Nucleocapsid protein</fullName>
    </alternativeName>
</protein>
<dbReference type="InterPro" id="IPR023331">
    <property type="entry name" value="Rhabdovirus_ncapsid_C"/>
</dbReference>
<evidence type="ECO:0000256" key="11">
    <source>
        <dbReference type="ARBA" id="ARBA00033344"/>
    </source>
</evidence>